<reference evidence="1" key="1">
    <citation type="submission" date="2023-04" db="EMBL/GenBank/DDBJ databases">
        <title>Ambrosiozyma monospora NBRC 10751.</title>
        <authorList>
            <person name="Ichikawa N."/>
            <person name="Sato H."/>
            <person name="Tonouchi N."/>
        </authorList>
    </citation>
    <scope>NUCLEOTIDE SEQUENCE</scope>
    <source>
        <strain evidence="1">NBRC 10751</strain>
    </source>
</reference>
<evidence type="ECO:0000313" key="2">
    <source>
        <dbReference type="Proteomes" id="UP001165064"/>
    </source>
</evidence>
<organism evidence="1 2">
    <name type="scientific">Ambrosiozyma monospora</name>
    <name type="common">Yeast</name>
    <name type="synonym">Endomycopsis monosporus</name>
    <dbReference type="NCBI Taxonomy" id="43982"/>
    <lineage>
        <taxon>Eukaryota</taxon>
        <taxon>Fungi</taxon>
        <taxon>Dikarya</taxon>
        <taxon>Ascomycota</taxon>
        <taxon>Saccharomycotina</taxon>
        <taxon>Pichiomycetes</taxon>
        <taxon>Pichiales</taxon>
        <taxon>Pichiaceae</taxon>
        <taxon>Ambrosiozyma</taxon>
    </lineage>
</organism>
<protein>
    <submittedName>
        <fullName evidence="1">Unnamed protein product</fullName>
    </submittedName>
</protein>
<evidence type="ECO:0000313" key="1">
    <source>
        <dbReference type="EMBL" id="GMF07397.1"/>
    </source>
</evidence>
<dbReference type="EMBL" id="BSXS01016180">
    <property type="protein sequence ID" value="GMF07397.1"/>
    <property type="molecule type" value="Genomic_DNA"/>
</dbReference>
<accession>A0ACB5UCJ5</accession>
<sequence length="182" mass="19949">MMNSRLPKSSFSFDNPTSARSKFHSQSTQGSGRFFLDPFENTIEEEGPDNNPEEPSPSTEKQQIQNFISTCSAREYDNSTNLDNSKNDILYSNEGSPNTRRSANPFSPSKSDVYSVQDEVNGANQSQNQNTVFGWAKASSPQQNRSTGLGNSSDAMNFSETSVFDGGSPIKNGSPFSNRCNT</sequence>
<gene>
    <name evidence="1" type="ORF">Amon02_001288500</name>
</gene>
<keyword evidence="2" id="KW-1185">Reference proteome</keyword>
<name>A0ACB5UCJ5_AMBMO</name>
<comment type="caution">
    <text evidence="1">The sequence shown here is derived from an EMBL/GenBank/DDBJ whole genome shotgun (WGS) entry which is preliminary data.</text>
</comment>
<proteinExistence type="predicted"/>
<dbReference type="Proteomes" id="UP001165064">
    <property type="component" value="Unassembled WGS sequence"/>
</dbReference>